<reference evidence="1" key="1">
    <citation type="submission" date="2018-05" db="EMBL/GenBank/DDBJ databases">
        <authorList>
            <person name="Lanie J.A."/>
            <person name="Ng W.-L."/>
            <person name="Kazmierczak K.M."/>
            <person name="Andrzejewski T.M."/>
            <person name="Davidsen T.M."/>
            <person name="Wayne K.J."/>
            <person name="Tettelin H."/>
            <person name="Glass J.I."/>
            <person name="Rusch D."/>
            <person name="Podicherti R."/>
            <person name="Tsui H.-C.T."/>
            <person name="Winkler M.E."/>
        </authorList>
    </citation>
    <scope>NUCLEOTIDE SEQUENCE</scope>
</reference>
<organism evidence="1">
    <name type="scientific">marine metagenome</name>
    <dbReference type="NCBI Taxonomy" id="408172"/>
    <lineage>
        <taxon>unclassified sequences</taxon>
        <taxon>metagenomes</taxon>
        <taxon>ecological metagenomes</taxon>
    </lineage>
</organism>
<gene>
    <name evidence="1" type="ORF">METZ01_LOCUS21215</name>
</gene>
<name>A0A381PMX3_9ZZZZ</name>
<evidence type="ECO:0000313" key="1">
    <source>
        <dbReference type="EMBL" id="SUZ68361.1"/>
    </source>
</evidence>
<accession>A0A381PMX3</accession>
<sequence length="151" mass="16342">MMPYPEELIAPMRQDLVQLGFQELKTADQVDAVLGAEQRTTVVAINSVCGCSAGGMRPGVAVSLGNEIKPDVLVSVFAGQDLEATERAREYFTGYPPSSPAVVLMKNGELVYMLERHEIEGRHPLEIADTLKAAYDEHCSVSPEAPELPAV</sequence>
<protein>
    <recommendedName>
        <fullName evidence="2">BrxA/BrxB family bacilliredoxin</fullName>
    </recommendedName>
</protein>
<dbReference type="EMBL" id="UINC01001038">
    <property type="protein sequence ID" value="SUZ68361.1"/>
    <property type="molecule type" value="Genomic_DNA"/>
</dbReference>
<dbReference type="PANTHER" id="PTHR40052:SF2">
    <property type="entry name" value="BACILLIREDOXIN BRXA"/>
    <property type="match status" value="1"/>
</dbReference>
<proteinExistence type="predicted"/>
<dbReference type="Pfam" id="PF06491">
    <property type="entry name" value="Disulph_isomer"/>
    <property type="match status" value="1"/>
</dbReference>
<dbReference type="PANTHER" id="PTHR40052">
    <property type="entry name" value="UPF0403 PROTEIN YQIW-RELATED"/>
    <property type="match status" value="1"/>
</dbReference>
<dbReference type="AlphaFoldDB" id="A0A381PMX3"/>
<dbReference type="Gene3D" id="3.40.30.10">
    <property type="entry name" value="Glutaredoxin"/>
    <property type="match status" value="1"/>
</dbReference>
<dbReference type="InterPro" id="IPR009474">
    <property type="entry name" value="BrxB/BrxA"/>
</dbReference>
<dbReference type="NCBIfam" id="TIGR04191">
    <property type="entry name" value="YphP_YqiW"/>
    <property type="match status" value="1"/>
</dbReference>
<evidence type="ECO:0008006" key="2">
    <source>
        <dbReference type="Google" id="ProtNLM"/>
    </source>
</evidence>